<proteinExistence type="predicted"/>
<name>A0ABQ8SIR9_PERAM</name>
<evidence type="ECO:0000313" key="2">
    <source>
        <dbReference type="Proteomes" id="UP001148838"/>
    </source>
</evidence>
<accession>A0ABQ8SIR9</accession>
<evidence type="ECO:0000313" key="1">
    <source>
        <dbReference type="EMBL" id="KAJ4434021.1"/>
    </source>
</evidence>
<comment type="caution">
    <text evidence="1">The sequence shown here is derived from an EMBL/GenBank/DDBJ whole genome shotgun (WGS) entry which is preliminary data.</text>
</comment>
<gene>
    <name evidence="1" type="ORF">ANN_16340</name>
</gene>
<keyword evidence="2" id="KW-1185">Reference proteome</keyword>
<reference evidence="1 2" key="1">
    <citation type="journal article" date="2022" name="Allergy">
        <title>Genome assembly and annotation of Periplaneta americana reveal a comprehensive cockroach allergen profile.</title>
        <authorList>
            <person name="Wang L."/>
            <person name="Xiong Q."/>
            <person name="Saelim N."/>
            <person name="Wang L."/>
            <person name="Nong W."/>
            <person name="Wan A.T."/>
            <person name="Shi M."/>
            <person name="Liu X."/>
            <person name="Cao Q."/>
            <person name="Hui J.H.L."/>
            <person name="Sookrung N."/>
            <person name="Leung T.F."/>
            <person name="Tungtrongchitr A."/>
            <person name="Tsui S.K.W."/>
        </authorList>
    </citation>
    <scope>NUCLEOTIDE SEQUENCE [LARGE SCALE GENOMIC DNA]</scope>
    <source>
        <strain evidence="1">PWHHKU_190912</strain>
    </source>
</reference>
<dbReference type="EMBL" id="JAJSOF020000027">
    <property type="protein sequence ID" value="KAJ4434021.1"/>
    <property type="molecule type" value="Genomic_DNA"/>
</dbReference>
<dbReference type="Proteomes" id="UP001148838">
    <property type="component" value="Unassembled WGS sequence"/>
</dbReference>
<organism evidence="1 2">
    <name type="scientific">Periplaneta americana</name>
    <name type="common">American cockroach</name>
    <name type="synonym">Blatta americana</name>
    <dbReference type="NCBI Taxonomy" id="6978"/>
    <lineage>
        <taxon>Eukaryota</taxon>
        <taxon>Metazoa</taxon>
        <taxon>Ecdysozoa</taxon>
        <taxon>Arthropoda</taxon>
        <taxon>Hexapoda</taxon>
        <taxon>Insecta</taxon>
        <taxon>Pterygota</taxon>
        <taxon>Neoptera</taxon>
        <taxon>Polyneoptera</taxon>
        <taxon>Dictyoptera</taxon>
        <taxon>Blattodea</taxon>
        <taxon>Blattoidea</taxon>
        <taxon>Blattidae</taxon>
        <taxon>Blattinae</taxon>
        <taxon>Periplaneta</taxon>
    </lineage>
</organism>
<protein>
    <submittedName>
        <fullName evidence="1">Uncharacterized protein</fullName>
    </submittedName>
</protein>
<sequence length="163" mass="18361">MDLREVGYDGREWINLAQDRDQWRAYVRAAMNLRFLKSHFAWKLWIHGKGQQGGGVKLTRKASETRLAAPGEEVASPYSPCLWFRSGSTRGGSDFTNDCVHVKNAMRAVVLCNFLHSPVTSSLLAPNIFLRTLFSNALNLCFSLKVRVQVSQPYRTTGNITVL</sequence>